<comment type="caution">
    <text evidence="1">The sequence shown here is derived from an EMBL/GenBank/DDBJ whole genome shotgun (WGS) entry which is preliminary data.</text>
</comment>
<reference evidence="1" key="1">
    <citation type="submission" date="2021-02" db="EMBL/GenBank/DDBJ databases">
        <authorList>
            <person name="Nowell W R."/>
        </authorList>
    </citation>
    <scope>NUCLEOTIDE SEQUENCE</scope>
</reference>
<accession>A0A819QQR4</accession>
<dbReference type="AlphaFoldDB" id="A0A819QQR4"/>
<evidence type="ECO:0008006" key="3">
    <source>
        <dbReference type="Google" id="ProtNLM"/>
    </source>
</evidence>
<keyword evidence="2" id="KW-1185">Reference proteome</keyword>
<evidence type="ECO:0000313" key="2">
    <source>
        <dbReference type="Proteomes" id="UP000663866"/>
    </source>
</evidence>
<proteinExistence type="predicted"/>
<gene>
    <name evidence="1" type="ORF">OVN521_LOCUS16898</name>
</gene>
<sequence>MSCIVSNSINKTFDINLRSVSSLYPISNMERIKRQIDDIAYDNNDNKKQKVEHQLIIRKPYFENLANETIYEIFQYLDVYHAYEGFFNLNRRFTNLVIHRNLAIQINVTTMSKSNIDDYHNNVIKPKKYRINYMRLSNPFTVDLIFSAPHTICDYIQLETLIFDNIDTKYLVNILKHSNRLILCSTNLYRREDYTFYWDFYPRLHSHRQENNFNSVKHVHISSECPSNYKLSCFPNVNELATEEHFNIPDNSISTTLSYILSLKQLNKLTIKRVNFTFEQIINLIRLTPNLPVLKLDLLSFKGIQQNENFEYVSNTNKINTIEIRESCSLENFLEGVGVGVDVEKP</sequence>
<organism evidence="1 2">
    <name type="scientific">Rotaria magnacalcarata</name>
    <dbReference type="NCBI Taxonomy" id="392030"/>
    <lineage>
        <taxon>Eukaryota</taxon>
        <taxon>Metazoa</taxon>
        <taxon>Spiralia</taxon>
        <taxon>Gnathifera</taxon>
        <taxon>Rotifera</taxon>
        <taxon>Eurotatoria</taxon>
        <taxon>Bdelloidea</taxon>
        <taxon>Philodinida</taxon>
        <taxon>Philodinidae</taxon>
        <taxon>Rotaria</taxon>
    </lineage>
</organism>
<name>A0A819QQR4_9BILA</name>
<protein>
    <recommendedName>
        <fullName evidence="3">F-box domain-containing protein</fullName>
    </recommendedName>
</protein>
<dbReference type="EMBL" id="CAJOBG010002868">
    <property type="protein sequence ID" value="CAF4032762.1"/>
    <property type="molecule type" value="Genomic_DNA"/>
</dbReference>
<evidence type="ECO:0000313" key="1">
    <source>
        <dbReference type="EMBL" id="CAF4032762.1"/>
    </source>
</evidence>
<dbReference type="Proteomes" id="UP000663866">
    <property type="component" value="Unassembled WGS sequence"/>
</dbReference>